<dbReference type="InterPro" id="IPR048447">
    <property type="entry name" value="DUF1980_C"/>
</dbReference>
<name>A0ABZ3IXT2_SPOA4</name>
<feature type="transmembrane region" description="Helical" evidence="1">
    <location>
        <begin position="12"/>
        <end position="29"/>
    </location>
</feature>
<reference evidence="4" key="1">
    <citation type="submission" date="2024-05" db="EMBL/GenBank/DDBJ databases">
        <title>Isolation and characterization of Sporomusa carbonis sp. nov., a carboxydotrophic hydrogenogen in the genus of Sporomusa isolated from a charcoal burning pile.</title>
        <authorList>
            <person name="Boeer T."/>
            <person name="Rosenbaum F."/>
            <person name="Eysell L."/>
            <person name="Mueller V."/>
            <person name="Daniel R."/>
            <person name="Poehlein A."/>
        </authorList>
    </citation>
    <scope>NUCLEOTIDE SEQUENCE [LARGE SCALE GENOMIC DNA]</scope>
    <source>
        <strain evidence="4">DSM 3132</strain>
    </source>
</reference>
<feature type="transmembrane region" description="Helical" evidence="1">
    <location>
        <begin position="41"/>
        <end position="61"/>
    </location>
</feature>
<evidence type="ECO:0000259" key="2">
    <source>
        <dbReference type="Pfam" id="PF09323"/>
    </source>
</evidence>
<accession>A0ABZ3IXT2</accession>
<keyword evidence="1" id="KW-1133">Transmembrane helix</keyword>
<organism evidence="4 5">
    <name type="scientific">Sporomusa acidovorans (strain ATCC 49682 / DSM 3132 / Mol)</name>
    <dbReference type="NCBI Taxonomy" id="1123286"/>
    <lineage>
        <taxon>Bacteria</taxon>
        <taxon>Bacillati</taxon>
        <taxon>Bacillota</taxon>
        <taxon>Negativicutes</taxon>
        <taxon>Selenomonadales</taxon>
        <taxon>Sporomusaceae</taxon>
        <taxon>Sporomusa</taxon>
    </lineage>
</organism>
<dbReference type="InterPro" id="IPR048493">
    <property type="entry name" value="DUF1980_N"/>
</dbReference>
<keyword evidence="1" id="KW-0472">Membrane</keyword>
<evidence type="ECO:0000313" key="4">
    <source>
        <dbReference type="EMBL" id="XFO70909.1"/>
    </source>
</evidence>
<evidence type="ECO:0008006" key="6">
    <source>
        <dbReference type="Google" id="ProtNLM"/>
    </source>
</evidence>
<gene>
    <name evidence="4" type="ORF">SPACI_009090</name>
</gene>
<protein>
    <recommendedName>
        <fullName evidence="6">Two-component membrane permease complex subunit</fullName>
    </recommendedName>
</protein>
<proteinExistence type="predicted"/>
<feature type="transmembrane region" description="Helical" evidence="1">
    <location>
        <begin position="81"/>
        <end position="103"/>
    </location>
</feature>
<evidence type="ECO:0000313" key="5">
    <source>
        <dbReference type="Proteomes" id="UP000216052"/>
    </source>
</evidence>
<keyword evidence="5" id="KW-1185">Reference proteome</keyword>
<dbReference type="Proteomes" id="UP000216052">
    <property type="component" value="Chromosome"/>
</dbReference>
<dbReference type="NCBIfam" id="TIGR03943">
    <property type="entry name" value="TIGR03943 family putative permease subunit"/>
    <property type="match status" value="1"/>
</dbReference>
<dbReference type="EMBL" id="CP155571">
    <property type="protein sequence ID" value="XFO70909.1"/>
    <property type="molecule type" value="Genomic_DNA"/>
</dbReference>
<dbReference type="RefSeq" id="WP_093793689.1">
    <property type="nucleotide sequence ID" value="NZ_CP155571.1"/>
</dbReference>
<evidence type="ECO:0000259" key="3">
    <source>
        <dbReference type="Pfam" id="PF21537"/>
    </source>
</evidence>
<sequence length="254" mass="27689">MFLFKISGENILKFLILIGFSLLFYNTLTTPALSQVISPQFIGNAKLGFALLLALTAIQLVKTLDRHHNSSCGCHHNASRLGYIIFIATLTLGLLVPISPLGATTASQKGIKFMQTGIATPVSLPVLPAEQPALLITDENHVKYVTACYENTAAFTGKTISIKGFVCRPDQLSSQQFLVARFEISCCAADAVPSGLMVEWPDGQSVKNDSWVEVHGKLDTFDYLGNKLPVVRATQVIPIQPLATPYVYTNNYLK</sequence>
<dbReference type="Pfam" id="PF21537">
    <property type="entry name" value="DUF1980_C"/>
    <property type="match status" value="1"/>
</dbReference>
<keyword evidence="1" id="KW-0812">Transmembrane</keyword>
<evidence type="ECO:0000256" key="1">
    <source>
        <dbReference type="SAM" id="Phobius"/>
    </source>
</evidence>
<dbReference type="InterPro" id="IPR052955">
    <property type="entry name" value="UPF0703_membrane_permease"/>
</dbReference>
<feature type="domain" description="DUF1980" evidence="2">
    <location>
        <begin position="12"/>
        <end position="111"/>
    </location>
</feature>
<dbReference type="InterPro" id="IPR015402">
    <property type="entry name" value="DUF1980"/>
</dbReference>
<dbReference type="PANTHER" id="PTHR40047">
    <property type="entry name" value="UPF0703 PROTEIN YCGQ"/>
    <property type="match status" value="1"/>
</dbReference>
<dbReference type="Pfam" id="PF09323">
    <property type="entry name" value="DUF1980"/>
    <property type="match status" value="1"/>
</dbReference>
<dbReference type="PANTHER" id="PTHR40047:SF1">
    <property type="entry name" value="UPF0703 PROTEIN YCGQ"/>
    <property type="match status" value="1"/>
</dbReference>
<feature type="domain" description="DUF1980" evidence="3">
    <location>
        <begin position="130"/>
        <end position="248"/>
    </location>
</feature>